<name>A0ABR2ZUV8_9AGAR</name>
<reference evidence="1 2" key="1">
    <citation type="submission" date="2024-05" db="EMBL/GenBank/DDBJ databases">
        <title>A draft genome resource for the thread blight pathogen Marasmius tenuissimus strain MS-2.</title>
        <authorList>
            <person name="Yulfo-Soto G.E."/>
            <person name="Baruah I.K."/>
            <person name="Amoako-Attah I."/>
            <person name="Bukari Y."/>
            <person name="Meinhardt L.W."/>
            <person name="Bailey B.A."/>
            <person name="Cohen S.P."/>
        </authorList>
    </citation>
    <scope>NUCLEOTIDE SEQUENCE [LARGE SCALE GENOMIC DNA]</scope>
    <source>
        <strain evidence="1 2">MS-2</strain>
    </source>
</reference>
<protein>
    <submittedName>
        <fullName evidence="1">Uncharacterized protein</fullName>
    </submittedName>
</protein>
<organism evidence="1 2">
    <name type="scientific">Marasmius tenuissimus</name>
    <dbReference type="NCBI Taxonomy" id="585030"/>
    <lineage>
        <taxon>Eukaryota</taxon>
        <taxon>Fungi</taxon>
        <taxon>Dikarya</taxon>
        <taxon>Basidiomycota</taxon>
        <taxon>Agaricomycotina</taxon>
        <taxon>Agaricomycetes</taxon>
        <taxon>Agaricomycetidae</taxon>
        <taxon>Agaricales</taxon>
        <taxon>Marasmiineae</taxon>
        <taxon>Marasmiaceae</taxon>
        <taxon>Marasmius</taxon>
    </lineage>
</organism>
<sequence length="144" mass="16143">MNVMNMTEYSYVVKNPNPLPAGKFSLKLHSRIAPMGRDDDDEEHPKYIIPSDADILFIPDTEDYNQDEEERAIKIGKIEALIILTSVLCNDGLGDEFQVICDDHSQELSRLAGEIFDEEGNHKNTALDEADQGKFESALKPCVS</sequence>
<dbReference type="Proteomes" id="UP001437256">
    <property type="component" value="Unassembled WGS sequence"/>
</dbReference>
<comment type="caution">
    <text evidence="1">The sequence shown here is derived from an EMBL/GenBank/DDBJ whole genome shotgun (WGS) entry which is preliminary data.</text>
</comment>
<proteinExistence type="predicted"/>
<gene>
    <name evidence="1" type="ORF">AAF712_007560</name>
</gene>
<evidence type="ECO:0000313" key="1">
    <source>
        <dbReference type="EMBL" id="KAL0065496.1"/>
    </source>
</evidence>
<accession>A0ABR2ZUV8</accession>
<evidence type="ECO:0000313" key="2">
    <source>
        <dbReference type="Proteomes" id="UP001437256"/>
    </source>
</evidence>
<dbReference type="EMBL" id="JBBXMP010000047">
    <property type="protein sequence ID" value="KAL0065496.1"/>
    <property type="molecule type" value="Genomic_DNA"/>
</dbReference>
<keyword evidence="2" id="KW-1185">Reference proteome</keyword>